<accession>A0ABR4CI86</accession>
<gene>
    <name evidence="1" type="ORF">VTL71DRAFT_14361</name>
</gene>
<dbReference type="InterPro" id="IPR027417">
    <property type="entry name" value="P-loop_NTPase"/>
</dbReference>
<organism evidence="1 2">
    <name type="scientific">Oculimacula yallundae</name>
    <dbReference type="NCBI Taxonomy" id="86028"/>
    <lineage>
        <taxon>Eukaryota</taxon>
        <taxon>Fungi</taxon>
        <taxon>Dikarya</taxon>
        <taxon>Ascomycota</taxon>
        <taxon>Pezizomycotina</taxon>
        <taxon>Leotiomycetes</taxon>
        <taxon>Helotiales</taxon>
        <taxon>Ploettnerulaceae</taxon>
        <taxon>Oculimacula</taxon>
    </lineage>
</organism>
<dbReference type="Gene3D" id="3.40.50.300">
    <property type="entry name" value="P-loop containing nucleotide triphosphate hydrolases"/>
    <property type="match status" value="1"/>
</dbReference>
<keyword evidence="2" id="KW-1185">Reference proteome</keyword>
<evidence type="ECO:0000313" key="1">
    <source>
        <dbReference type="EMBL" id="KAL2069682.1"/>
    </source>
</evidence>
<protein>
    <submittedName>
        <fullName evidence="1">Uncharacterized protein</fullName>
    </submittedName>
</protein>
<name>A0ABR4CI86_9HELO</name>
<evidence type="ECO:0000313" key="2">
    <source>
        <dbReference type="Proteomes" id="UP001595075"/>
    </source>
</evidence>
<comment type="caution">
    <text evidence="1">The sequence shown here is derived from an EMBL/GenBank/DDBJ whole genome shotgun (WGS) entry which is preliminary data.</text>
</comment>
<reference evidence="1 2" key="1">
    <citation type="journal article" date="2024" name="Commun. Biol.">
        <title>Comparative genomic analysis of thermophilic fungi reveals convergent evolutionary adaptations and gene losses.</title>
        <authorList>
            <person name="Steindorff A.S."/>
            <person name="Aguilar-Pontes M.V."/>
            <person name="Robinson A.J."/>
            <person name="Andreopoulos B."/>
            <person name="LaButti K."/>
            <person name="Kuo A."/>
            <person name="Mondo S."/>
            <person name="Riley R."/>
            <person name="Otillar R."/>
            <person name="Haridas S."/>
            <person name="Lipzen A."/>
            <person name="Grimwood J."/>
            <person name="Schmutz J."/>
            <person name="Clum A."/>
            <person name="Reid I.D."/>
            <person name="Moisan M.C."/>
            <person name="Butler G."/>
            <person name="Nguyen T.T.M."/>
            <person name="Dewar K."/>
            <person name="Conant G."/>
            <person name="Drula E."/>
            <person name="Henrissat B."/>
            <person name="Hansel C."/>
            <person name="Singer S."/>
            <person name="Hutchinson M.I."/>
            <person name="de Vries R.P."/>
            <person name="Natvig D.O."/>
            <person name="Powell A.J."/>
            <person name="Tsang A."/>
            <person name="Grigoriev I.V."/>
        </authorList>
    </citation>
    <scope>NUCLEOTIDE SEQUENCE [LARGE SCALE GENOMIC DNA]</scope>
    <source>
        <strain evidence="1 2">CBS 494.80</strain>
    </source>
</reference>
<proteinExistence type="predicted"/>
<dbReference type="SUPFAM" id="SSF52540">
    <property type="entry name" value="P-loop containing nucleoside triphosphate hydrolases"/>
    <property type="match status" value="1"/>
</dbReference>
<sequence length="216" mass="24166">MDPNEILRLPPCVLLLTGFPGVGKLTIAKIIAAGLASVIPSGFSSVRVIDYQVLLLPVEDIAPGRDVEHYKVRQRIRDVAFKSLKEASNPNLRIIMTRAVTFDLEYDAKQFNEYAALAKGRGVPLFTVDITCNEDVNIERLCSEERRQAFAWGCNKLVNEQTLLNMRKEHRLLDPKEVEGNRRGSTIVYKVVDTSDYTAEEAAAKIVRACLQSSED</sequence>
<dbReference type="Proteomes" id="UP001595075">
    <property type="component" value="Unassembled WGS sequence"/>
</dbReference>
<dbReference type="EMBL" id="JAZHXI010000007">
    <property type="protein sequence ID" value="KAL2069682.1"/>
    <property type="molecule type" value="Genomic_DNA"/>
</dbReference>